<gene>
    <name evidence="2" type="ORF">OSIN01602_LOCUS19231</name>
</gene>
<sequence>MRGLGLLPFFQAFYYWESANSFVVISPLTQMHCPSTTALTAKKKKKPKKVQTARANHEKTWQPLFERLMAYKSAHGTYDIPEDGDGDGNAELGEWLAEQRRQVELLKAGKKARITRRRADALEKAGALEEKMISQRKRDEIAAASPLGGIELDLI</sequence>
<feature type="domain" description="Helicase-associated" evidence="1">
    <location>
        <begin position="57"/>
        <end position="126"/>
    </location>
</feature>
<protein>
    <recommendedName>
        <fullName evidence="1">Helicase-associated domain-containing protein</fullName>
    </recommendedName>
</protein>
<evidence type="ECO:0000259" key="1">
    <source>
        <dbReference type="Pfam" id="PF03457"/>
    </source>
</evidence>
<dbReference type="AlphaFoldDB" id="A0A7S2A5A2"/>
<dbReference type="Gene3D" id="6.10.140.530">
    <property type="match status" value="1"/>
</dbReference>
<name>A0A7S2A5A2_TRICV</name>
<proteinExistence type="predicted"/>
<reference evidence="2" key="1">
    <citation type="submission" date="2021-01" db="EMBL/GenBank/DDBJ databases">
        <authorList>
            <person name="Corre E."/>
            <person name="Pelletier E."/>
            <person name="Niang G."/>
            <person name="Scheremetjew M."/>
            <person name="Finn R."/>
            <person name="Kale V."/>
            <person name="Holt S."/>
            <person name="Cochrane G."/>
            <person name="Meng A."/>
            <person name="Brown T."/>
            <person name="Cohen L."/>
        </authorList>
    </citation>
    <scope>NUCLEOTIDE SEQUENCE</scope>
    <source>
        <strain evidence="2">Grunow 1884</strain>
    </source>
</reference>
<dbReference type="PANTHER" id="PTHR33418">
    <property type="entry name" value="HELICASE-ASSOCIATED"/>
    <property type="match status" value="1"/>
</dbReference>
<dbReference type="Pfam" id="PF03457">
    <property type="entry name" value="HA"/>
    <property type="match status" value="1"/>
</dbReference>
<evidence type="ECO:0000313" key="2">
    <source>
        <dbReference type="EMBL" id="CAD9358048.1"/>
    </source>
</evidence>
<dbReference type="EMBL" id="HBGO01033328">
    <property type="protein sequence ID" value="CAD9358048.1"/>
    <property type="molecule type" value="Transcribed_RNA"/>
</dbReference>
<accession>A0A7S2A5A2</accession>
<dbReference type="InterPro" id="IPR005114">
    <property type="entry name" value="Helicase_assoc"/>
</dbReference>
<organism evidence="2">
    <name type="scientific">Trieres chinensis</name>
    <name type="common">Marine centric diatom</name>
    <name type="synonym">Odontella sinensis</name>
    <dbReference type="NCBI Taxonomy" id="1514140"/>
    <lineage>
        <taxon>Eukaryota</taxon>
        <taxon>Sar</taxon>
        <taxon>Stramenopiles</taxon>
        <taxon>Ochrophyta</taxon>
        <taxon>Bacillariophyta</taxon>
        <taxon>Mediophyceae</taxon>
        <taxon>Biddulphiophycidae</taxon>
        <taxon>Eupodiscales</taxon>
        <taxon>Parodontellaceae</taxon>
        <taxon>Trieres</taxon>
    </lineage>
</organism>
<dbReference type="PANTHER" id="PTHR33418:SF1">
    <property type="entry name" value="HELICASE-ASSOCIATED DOMAIN-CONTAINING PROTEIN"/>
    <property type="match status" value="1"/>
</dbReference>